<dbReference type="Pfam" id="PF00355">
    <property type="entry name" value="Rieske"/>
    <property type="match status" value="1"/>
</dbReference>
<feature type="domain" description="Rieske" evidence="7">
    <location>
        <begin position="28"/>
        <end position="136"/>
    </location>
</feature>
<gene>
    <name evidence="8" type="ORF">QLS97_13845</name>
</gene>
<dbReference type="PROSITE" id="PS51296">
    <property type="entry name" value="RIESKE"/>
    <property type="match status" value="1"/>
</dbReference>
<dbReference type="InterPro" id="IPR015879">
    <property type="entry name" value="Ring_hydroxy_dOase_asu_C_dom"/>
</dbReference>
<name>A0AAW6TTK2_9FLAO</name>
<comment type="caution">
    <text evidence="8">The sequence shown here is derived from an EMBL/GenBank/DDBJ whole genome shotgun (WGS) entry which is preliminary data.</text>
</comment>
<keyword evidence="6" id="KW-0411">Iron-sulfur</keyword>
<dbReference type="Gene3D" id="3.90.380.10">
    <property type="entry name" value="Naphthalene 1,2-dioxygenase Alpha Subunit, Chain A, domain 1"/>
    <property type="match status" value="1"/>
</dbReference>
<dbReference type="GO" id="GO:0016491">
    <property type="term" value="F:oxidoreductase activity"/>
    <property type="evidence" value="ECO:0007669"/>
    <property type="project" value="UniProtKB-KW"/>
</dbReference>
<organism evidence="8 9">
    <name type="scientific">Flavobacterium yafengii</name>
    <dbReference type="NCBI Taxonomy" id="3041253"/>
    <lineage>
        <taxon>Bacteria</taxon>
        <taxon>Pseudomonadati</taxon>
        <taxon>Bacteroidota</taxon>
        <taxon>Flavobacteriia</taxon>
        <taxon>Flavobacteriales</taxon>
        <taxon>Flavobacteriaceae</taxon>
        <taxon>Flavobacterium</taxon>
    </lineage>
</organism>
<dbReference type="SUPFAM" id="SSF50022">
    <property type="entry name" value="ISP domain"/>
    <property type="match status" value="1"/>
</dbReference>
<evidence type="ECO:0000259" key="7">
    <source>
        <dbReference type="PROSITE" id="PS51296"/>
    </source>
</evidence>
<keyword evidence="3" id="KW-0479">Metal-binding</keyword>
<dbReference type="Proteomes" id="UP001228643">
    <property type="component" value="Unassembled WGS sequence"/>
</dbReference>
<evidence type="ECO:0000256" key="4">
    <source>
        <dbReference type="ARBA" id="ARBA00023002"/>
    </source>
</evidence>
<dbReference type="PRINTS" id="PR00090">
    <property type="entry name" value="RNGDIOXGNASE"/>
</dbReference>
<proteinExistence type="predicted"/>
<dbReference type="SUPFAM" id="SSF55961">
    <property type="entry name" value="Bet v1-like"/>
    <property type="match status" value="1"/>
</dbReference>
<evidence type="ECO:0000256" key="1">
    <source>
        <dbReference type="ARBA" id="ARBA00001962"/>
    </source>
</evidence>
<dbReference type="Pfam" id="PF00848">
    <property type="entry name" value="Ring_hydroxyl_A"/>
    <property type="match status" value="1"/>
</dbReference>
<evidence type="ECO:0000256" key="6">
    <source>
        <dbReference type="ARBA" id="ARBA00023014"/>
    </source>
</evidence>
<keyword evidence="5" id="KW-0408">Iron</keyword>
<evidence type="ECO:0000313" key="8">
    <source>
        <dbReference type="EMBL" id="MDI5950735.1"/>
    </source>
</evidence>
<evidence type="ECO:0000313" key="9">
    <source>
        <dbReference type="Proteomes" id="UP001228643"/>
    </source>
</evidence>
<dbReference type="CDD" id="cd03469">
    <property type="entry name" value="Rieske_RO_Alpha_N"/>
    <property type="match status" value="1"/>
</dbReference>
<keyword evidence="2" id="KW-0001">2Fe-2S</keyword>
<reference evidence="8 9" key="1">
    <citation type="submission" date="2023-04" db="EMBL/GenBank/DDBJ databases">
        <title>Two novel species of Flavobacterium.</title>
        <authorList>
            <person name="Liu Q."/>
            <person name="Xin Y.-H."/>
        </authorList>
    </citation>
    <scope>NUCLEOTIDE SEQUENCE [LARGE SCALE GENOMIC DNA]</scope>
    <source>
        <strain evidence="8 9">LB2P87</strain>
    </source>
</reference>
<keyword evidence="4" id="KW-0560">Oxidoreductase</keyword>
<dbReference type="InterPro" id="IPR001663">
    <property type="entry name" value="Rng_hydr_dOase-A"/>
</dbReference>
<comment type="cofactor">
    <cofactor evidence="1">
        <name>Fe cation</name>
        <dbReference type="ChEBI" id="CHEBI:24875"/>
    </cofactor>
</comment>
<dbReference type="PANTHER" id="PTHR43756:SF5">
    <property type="entry name" value="CHOLINE MONOOXYGENASE, CHLOROPLASTIC"/>
    <property type="match status" value="1"/>
</dbReference>
<accession>A0AAW6TTK2</accession>
<dbReference type="Gene3D" id="2.102.10.10">
    <property type="entry name" value="Rieske [2Fe-2S] iron-sulphur domain"/>
    <property type="match status" value="1"/>
</dbReference>
<evidence type="ECO:0000256" key="3">
    <source>
        <dbReference type="ARBA" id="ARBA00022723"/>
    </source>
</evidence>
<keyword evidence="9" id="KW-1185">Reference proteome</keyword>
<evidence type="ECO:0000256" key="5">
    <source>
        <dbReference type="ARBA" id="ARBA00023004"/>
    </source>
</evidence>
<dbReference type="RefSeq" id="WP_282717474.1">
    <property type="nucleotide sequence ID" value="NZ_JASCRY010000004.1"/>
</dbReference>
<dbReference type="GO" id="GO:0005506">
    <property type="term" value="F:iron ion binding"/>
    <property type="evidence" value="ECO:0007669"/>
    <property type="project" value="InterPro"/>
</dbReference>
<dbReference type="InterPro" id="IPR036922">
    <property type="entry name" value="Rieske_2Fe-2S_sf"/>
</dbReference>
<protein>
    <submittedName>
        <fullName evidence="8">SRPBCC family protein</fullName>
    </submittedName>
</protein>
<dbReference type="InterPro" id="IPR017941">
    <property type="entry name" value="Rieske_2Fe-2S"/>
</dbReference>
<dbReference type="AlphaFoldDB" id="A0AAW6TTK2"/>
<dbReference type="GO" id="GO:0051537">
    <property type="term" value="F:2 iron, 2 sulfur cluster binding"/>
    <property type="evidence" value="ECO:0007669"/>
    <property type="project" value="UniProtKB-KW"/>
</dbReference>
<dbReference type="CDD" id="cd00680">
    <property type="entry name" value="RHO_alpha_C"/>
    <property type="match status" value="1"/>
</dbReference>
<evidence type="ECO:0000256" key="2">
    <source>
        <dbReference type="ARBA" id="ARBA00022714"/>
    </source>
</evidence>
<dbReference type="EMBL" id="JASCRY010000004">
    <property type="protein sequence ID" value="MDI5950735.1"/>
    <property type="molecule type" value="Genomic_DNA"/>
</dbReference>
<dbReference type="PANTHER" id="PTHR43756">
    <property type="entry name" value="CHOLINE MONOOXYGENASE, CHLOROPLASTIC"/>
    <property type="match status" value="1"/>
</dbReference>
<sequence>MKALIKPFEYNSEEVYLKENELLFSKEWNFVGFLTDFENVNDFVTITIASIPVVIQNLKGHLRAFKNVCSHRHSIIQNEDKGNRPLMCPYHGWAYNEKGIPAGIPKKPLFSFTKEEVVCLKLEEYKIEICGNLVFANLNKDSHSLQDFLGDFYHEVATISNNFGKQIDLNEIDIVANWKIVVENTLESYHVALIHADTLYKMGPEGLDFEFKGKHSSWDATLNKLENEGRQAKIHRPYQDRAYKINGYKHILIYPNLLISSTYGVSFNLSLITPTDHNNTNFKSFVFISKNKNDGNSKDLESIFEKSLIDFNRQVFDEDKVICQQVHIGAKFAHHDGELSDEEKRVEHFQAVYKSYMINDK</sequence>